<dbReference type="GO" id="GO:0019464">
    <property type="term" value="P:glycine decarboxylation via glycine cleavage system"/>
    <property type="evidence" value="ECO:0007669"/>
    <property type="project" value="UniProtKB-UniRule"/>
</dbReference>
<gene>
    <name evidence="6" type="primary">GCV3</name>
    <name evidence="6" type="ORF">MJAP1_000289</name>
</gene>
<dbReference type="InterPro" id="IPR011053">
    <property type="entry name" value="Single_hybrid_motif"/>
</dbReference>
<dbReference type="PANTHER" id="PTHR11715:SF3">
    <property type="entry name" value="GLYCINE CLEAVAGE SYSTEM H PROTEIN-RELATED"/>
    <property type="match status" value="1"/>
</dbReference>
<dbReference type="GO" id="GO:0005739">
    <property type="term" value="C:mitochondrion"/>
    <property type="evidence" value="ECO:0007669"/>
    <property type="project" value="UniProtKB-SubCell"/>
</dbReference>
<accession>A0AAF0EUY7</accession>
<keyword evidence="4" id="KW-0496">Mitochondrion</keyword>
<evidence type="ECO:0000313" key="6">
    <source>
        <dbReference type="EMBL" id="WFD37345.1"/>
    </source>
</evidence>
<dbReference type="SUPFAM" id="SSF51230">
    <property type="entry name" value="Single hybrid motif"/>
    <property type="match status" value="1"/>
</dbReference>
<dbReference type="GO" id="GO:0005960">
    <property type="term" value="C:glycine cleavage complex"/>
    <property type="evidence" value="ECO:0007669"/>
    <property type="project" value="UniProtKB-UniRule"/>
</dbReference>
<dbReference type="EMBL" id="CP119958">
    <property type="protein sequence ID" value="WFD37345.1"/>
    <property type="molecule type" value="Genomic_DNA"/>
</dbReference>
<dbReference type="InterPro" id="IPR000089">
    <property type="entry name" value="Biotin_lipoyl"/>
</dbReference>
<dbReference type="Pfam" id="PF01597">
    <property type="entry name" value="GCV_H"/>
    <property type="match status" value="1"/>
</dbReference>
<dbReference type="Gene3D" id="2.40.50.100">
    <property type="match status" value="1"/>
</dbReference>
<comment type="subunit">
    <text evidence="4">The glycine cleavage system is composed of four proteins: P, T, L and H.</text>
</comment>
<evidence type="ECO:0000256" key="4">
    <source>
        <dbReference type="RuleBase" id="RU364055"/>
    </source>
</evidence>
<keyword evidence="7" id="KW-1185">Reference proteome</keyword>
<sequence length="165" mass="17999">MIATALRSSLPSLRTAVRAAPRVAPVRMMPVRSFQTSRMVSGVQTMYTAEHEWIRYDDETNIGQIGITNHAQESLGDVVYIELPQIELEVTKGDQIGSVESVKAASDIYTPVNGIIVGANTQLGDEPGLINKSPMEKGWLAEIKLTNPGDLDDLLTEEAYLATLD</sequence>
<reference evidence="6" key="1">
    <citation type="submission" date="2023-03" db="EMBL/GenBank/DDBJ databases">
        <title>Mating type loci evolution in Malassezia.</title>
        <authorList>
            <person name="Coelho M.A."/>
        </authorList>
    </citation>
    <scope>NUCLEOTIDE SEQUENCE</scope>
    <source>
        <strain evidence="6">CBS 9431</strain>
    </source>
</reference>
<protein>
    <recommendedName>
        <fullName evidence="4">Glycine cleavage system H protein</fullName>
    </recommendedName>
</protein>
<dbReference type="CDD" id="cd06848">
    <property type="entry name" value="GCS_H"/>
    <property type="match status" value="1"/>
</dbReference>
<name>A0AAF0EUY7_9BASI</name>
<evidence type="ECO:0000256" key="2">
    <source>
        <dbReference type="ARBA" id="ARBA00022823"/>
    </source>
</evidence>
<dbReference type="HAMAP" id="MF_00272">
    <property type="entry name" value="GcvH"/>
    <property type="match status" value="1"/>
</dbReference>
<comment type="cofactor">
    <cofactor evidence="4">
        <name>(R)-lipoate</name>
        <dbReference type="ChEBI" id="CHEBI:83088"/>
    </cofactor>
    <text evidence="4">Binds 1 lipoyl cofactor covalently.</text>
</comment>
<evidence type="ECO:0000256" key="1">
    <source>
        <dbReference type="ARBA" id="ARBA00009249"/>
    </source>
</evidence>
<dbReference type="GeneID" id="85223938"/>
<evidence type="ECO:0000259" key="5">
    <source>
        <dbReference type="PROSITE" id="PS50968"/>
    </source>
</evidence>
<dbReference type="InterPro" id="IPR033753">
    <property type="entry name" value="GCV_H/Fam206"/>
</dbReference>
<evidence type="ECO:0000313" key="7">
    <source>
        <dbReference type="Proteomes" id="UP001217754"/>
    </source>
</evidence>
<dbReference type="GO" id="GO:0009249">
    <property type="term" value="P:protein lipoylation"/>
    <property type="evidence" value="ECO:0007669"/>
    <property type="project" value="TreeGrafter"/>
</dbReference>
<organism evidence="6 7">
    <name type="scientific">Malassezia japonica</name>
    <dbReference type="NCBI Taxonomy" id="223818"/>
    <lineage>
        <taxon>Eukaryota</taxon>
        <taxon>Fungi</taxon>
        <taxon>Dikarya</taxon>
        <taxon>Basidiomycota</taxon>
        <taxon>Ustilaginomycotina</taxon>
        <taxon>Malasseziomycetes</taxon>
        <taxon>Malasseziales</taxon>
        <taxon>Malasseziaceae</taxon>
        <taxon>Malassezia</taxon>
    </lineage>
</organism>
<comment type="similarity">
    <text evidence="1 4">Belongs to the GcvH family.</text>
</comment>
<dbReference type="PANTHER" id="PTHR11715">
    <property type="entry name" value="GLYCINE CLEAVAGE SYSTEM H PROTEIN"/>
    <property type="match status" value="1"/>
</dbReference>
<dbReference type="InterPro" id="IPR017453">
    <property type="entry name" value="GCV_H_sub"/>
</dbReference>
<keyword evidence="4" id="KW-0809">Transit peptide</keyword>
<evidence type="ECO:0000256" key="3">
    <source>
        <dbReference type="PIRSR" id="PIRSR617453-50"/>
    </source>
</evidence>
<dbReference type="InterPro" id="IPR002930">
    <property type="entry name" value="GCV_H"/>
</dbReference>
<dbReference type="PROSITE" id="PS50968">
    <property type="entry name" value="BIOTINYL_LIPOYL"/>
    <property type="match status" value="1"/>
</dbReference>
<feature type="domain" description="Lipoyl-binding" evidence="5">
    <location>
        <begin position="62"/>
        <end position="144"/>
    </location>
</feature>
<comment type="function">
    <text evidence="4">The H protein shuttles the methylamine group of glycine from the P protein to the T protein.</text>
</comment>
<dbReference type="NCBIfam" id="TIGR00527">
    <property type="entry name" value="gcvH"/>
    <property type="match status" value="1"/>
</dbReference>
<dbReference type="Proteomes" id="UP001217754">
    <property type="component" value="Chromosome 1"/>
</dbReference>
<dbReference type="AlphaFoldDB" id="A0AAF0EUY7"/>
<keyword evidence="2 3" id="KW-0450">Lipoyl</keyword>
<dbReference type="NCBIfam" id="NF002270">
    <property type="entry name" value="PRK01202.1"/>
    <property type="match status" value="1"/>
</dbReference>
<proteinExistence type="inferred from homology"/>
<comment type="subcellular location">
    <subcellularLocation>
        <location evidence="4">Mitochondrion</location>
    </subcellularLocation>
</comment>
<dbReference type="RefSeq" id="XP_060120242.1">
    <property type="nucleotide sequence ID" value="XM_060264259.1"/>
</dbReference>
<feature type="modified residue" description="N6-lipoyllysine" evidence="3">
    <location>
        <position position="103"/>
    </location>
</feature>